<proteinExistence type="predicted"/>
<evidence type="ECO:0000313" key="2">
    <source>
        <dbReference type="EMBL" id="KAK1748071.1"/>
    </source>
</evidence>
<accession>A0AAD8YK42</accession>
<sequence length="119" mass="12718">PNQARARGVCIRHGAKVKRCSSEGCTNQARSGGMCIRHRAKDKAKKCSSEGCTNPAQNGGVCKRHEAKVKICINEGCTNQARDGGVDCVECAVQSSDCATAMDARTLSSKEEWSSEENL</sequence>
<keyword evidence="3" id="KW-1185">Reference proteome</keyword>
<feature type="domain" description="WRKY19-like zinc finger" evidence="1">
    <location>
        <begin position="45"/>
        <end position="65"/>
    </location>
</feature>
<evidence type="ECO:0000259" key="1">
    <source>
        <dbReference type="Pfam" id="PF24906"/>
    </source>
</evidence>
<feature type="domain" description="WRKY19-like zinc finger" evidence="1">
    <location>
        <begin position="18"/>
        <end position="38"/>
    </location>
</feature>
<protein>
    <recommendedName>
        <fullName evidence="1">WRKY19-like zinc finger domain-containing protein</fullName>
    </recommendedName>
</protein>
<reference evidence="2" key="1">
    <citation type="submission" date="2023-06" db="EMBL/GenBank/DDBJ databases">
        <title>Survivors Of The Sea: Transcriptome response of Skeletonema marinoi to long-term dormancy.</title>
        <authorList>
            <person name="Pinder M.I.M."/>
            <person name="Kourtchenko O."/>
            <person name="Robertson E.K."/>
            <person name="Larsson T."/>
            <person name="Maumus F."/>
            <person name="Osuna-Cruz C.M."/>
            <person name="Vancaester E."/>
            <person name="Stenow R."/>
            <person name="Vandepoele K."/>
            <person name="Ploug H."/>
            <person name="Bruchert V."/>
            <person name="Godhe A."/>
            <person name="Topel M."/>
        </authorList>
    </citation>
    <scope>NUCLEOTIDE SEQUENCE</scope>
    <source>
        <strain evidence="2">R05AC</strain>
    </source>
</reference>
<dbReference type="InterPro" id="IPR056866">
    <property type="entry name" value="Znf_WRKY19"/>
</dbReference>
<feature type="non-terminal residue" evidence="2">
    <location>
        <position position="1"/>
    </location>
</feature>
<evidence type="ECO:0000313" key="3">
    <source>
        <dbReference type="Proteomes" id="UP001224775"/>
    </source>
</evidence>
<name>A0AAD8YK42_9STRA</name>
<dbReference type="Proteomes" id="UP001224775">
    <property type="component" value="Unassembled WGS sequence"/>
</dbReference>
<comment type="caution">
    <text evidence="2">The sequence shown here is derived from an EMBL/GenBank/DDBJ whole genome shotgun (WGS) entry which is preliminary data.</text>
</comment>
<dbReference type="Pfam" id="PF24906">
    <property type="entry name" value="Zf_WRKY19"/>
    <property type="match status" value="2"/>
</dbReference>
<organism evidence="2 3">
    <name type="scientific">Skeletonema marinoi</name>
    <dbReference type="NCBI Taxonomy" id="267567"/>
    <lineage>
        <taxon>Eukaryota</taxon>
        <taxon>Sar</taxon>
        <taxon>Stramenopiles</taxon>
        <taxon>Ochrophyta</taxon>
        <taxon>Bacillariophyta</taxon>
        <taxon>Coscinodiscophyceae</taxon>
        <taxon>Thalassiosirophycidae</taxon>
        <taxon>Thalassiosirales</taxon>
        <taxon>Skeletonemataceae</taxon>
        <taxon>Skeletonema</taxon>
        <taxon>Skeletonema marinoi-dohrnii complex</taxon>
    </lineage>
</organism>
<dbReference type="PANTHER" id="PTHR31827">
    <property type="entry name" value="EMB|CAB89363.1"/>
    <property type="match status" value="1"/>
</dbReference>
<dbReference type="AlphaFoldDB" id="A0AAD8YK42"/>
<dbReference type="PANTHER" id="PTHR31827:SF1">
    <property type="entry name" value="EMB|CAB89363.1"/>
    <property type="match status" value="1"/>
</dbReference>
<gene>
    <name evidence="2" type="ORF">QTG54_000010</name>
</gene>
<dbReference type="EMBL" id="JATAAI010000001">
    <property type="protein sequence ID" value="KAK1748071.1"/>
    <property type="molecule type" value="Genomic_DNA"/>
</dbReference>